<dbReference type="GO" id="GO:0045202">
    <property type="term" value="C:synapse"/>
    <property type="evidence" value="ECO:0007669"/>
    <property type="project" value="TreeGrafter"/>
</dbReference>
<feature type="compositionally biased region" description="Low complexity" evidence="8">
    <location>
        <begin position="925"/>
        <end position="942"/>
    </location>
</feature>
<proteinExistence type="inferred from homology"/>
<organism evidence="14">
    <name type="scientific">Drosophila grimshawi</name>
    <name type="common">Hawaiian fruit fly</name>
    <name type="synonym">Idiomyia grimshawi</name>
    <dbReference type="NCBI Taxonomy" id="7222"/>
    <lineage>
        <taxon>Eukaryota</taxon>
        <taxon>Metazoa</taxon>
        <taxon>Ecdysozoa</taxon>
        <taxon>Arthropoda</taxon>
        <taxon>Hexapoda</taxon>
        <taxon>Insecta</taxon>
        <taxon>Pterygota</taxon>
        <taxon>Neoptera</taxon>
        <taxon>Endopterygota</taxon>
        <taxon>Diptera</taxon>
        <taxon>Brachycera</taxon>
        <taxon>Muscomorpha</taxon>
        <taxon>Ephydroidea</taxon>
        <taxon>Drosophilidae</taxon>
        <taxon>Drosophila</taxon>
        <taxon>Hawaiian Drosophila</taxon>
    </lineage>
</organism>
<dbReference type="Pfam" id="PF00249">
    <property type="entry name" value="Myb_DNA-binding"/>
    <property type="match status" value="1"/>
</dbReference>
<keyword evidence="7" id="KW-0175">Coiled coil</keyword>
<dbReference type="OMA" id="KGGTIMD"/>
<feature type="compositionally biased region" description="Low complexity" evidence="8">
    <location>
        <begin position="1143"/>
        <end position="1161"/>
    </location>
</feature>
<dbReference type="STRING" id="7222.B4JT59"/>
<keyword evidence="3" id="KW-0805">Transcription regulation</keyword>
<feature type="region of interest" description="Disordered" evidence="8">
    <location>
        <begin position="806"/>
        <end position="985"/>
    </location>
</feature>
<dbReference type="InterPro" id="IPR032450">
    <property type="entry name" value="SMARCC_N"/>
</dbReference>
<dbReference type="InterPro" id="IPR032451">
    <property type="entry name" value="SMARCC_C"/>
</dbReference>
<dbReference type="InterPro" id="IPR007526">
    <property type="entry name" value="SWIRM"/>
</dbReference>
<dbReference type="eggNOG" id="KOG1279">
    <property type="taxonomic scope" value="Eukaryota"/>
</dbReference>
<dbReference type="SMR" id="B4JT59"/>
<dbReference type="HOGENOM" id="CLU_004447_0_0_1"/>
<protein>
    <submittedName>
        <fullName evidence="13">GH13267</fullName>
    </submittedName>
</protein>
<dbReference type="InterPro" id="IPR001005">
    <property type="entry name" value="SANT/Myb"/>
</dbReference>
<feature type="compositionally biased region" description="Gly residues" evidence="8">
    <location>
        <begin position="972"/>
        <end position="985"/>
    </location>
</feature>
<dbReference type="Pfam" id="PF16496">
    <property type="entry name" value="SWIRM-assoc_2"/>
    <property type="match status" value="1"/>
</dbReference>
<evidence type="ECO:0000256" key="6">
    <source>
        <dbReference type="ARBA" id="ARBA00049655"/>
    </source>
</evidence>
<dbReference type="Pfam" id="PF04433">
    <property type="entry name" value="SWIRM"/>
    <property type="match status" value="1"/>
</dbReference>
<gene>
    <name evidence="13" type="primary">Dgri\GH13267</name>
    <name evidence="13" type="ORF">Dgri_GH13267</name>
</gene>
<evidence type="ECO:0000259" key="9">
    <source>
        <dbReference type="PROSITE" id="PS50090"/>
    </source>
</evidence>
<dbReference type="PANTHER" id="PTHR15381">
    <property type="entry name" value="CHONDROITIN SULFATE PROTEOGLYCAN 5 -RELATED"/>
    <property type="match status" value="1"/>
</dbReference>
<evidence type="ECO:0000256" key="4">
    <source>
        <dbReference type="ARBA" id="ARBA00023163"/>
    </source>
</evidence>
<dbReference type="InterPro" id="IPR017884">
    <property type="entry name" value="SANT_dom"/>
</dbReference>
<feature type="domain" description="Chromo" evidence="12">
    <location>
        <begin position="2"/>
        <end position="282"/>
    </location>
</feature>
<dbReference type="GO" id="GO:0006355">
    <property type="term" value="P:regulation of DNA-templated transcription"/>
    <property type="evidence" value="ECO:0007669"/>
    <property type="project" value="UniProtKB-ARBA"/>
</dbReference>
<comment type="similarity">
    <text evidence="6">Belongs to the SMARCC family.</text>
</comment>
<dbReference type="Gene3D" id="1.10.10.60">
    <property type="entry name" value="Homeodomain-like"/>
    <property type="match status" value="1"/>
</dbReference>
<dbReference type="EMBL" id="CH916373">
    <property type="protein sequence ID" value="EDV94949.1"/>
    <property type="molecule type" value="Genomic_DNA"/>
</dbReference>
<feature type="compositionally biased region" description="Low complexity" evidence="8">
    <location>
        <begin position="1173"/>
        <end position="1183"/>
    </location>
</feature>
<evidence type="ECO:0000256" key="1">
    <source>
        <dbReference type="ARBA" id="ARBA00004123"/>
    </source>
</evidence>
<feature type="compositionally biased region" description="Low complexity" evidence="8">
    <location>
        <begin position="1089"/>
        <end position="1124"/>
    </location>
</feature>
<feature type="region of interest" description="Disordered" evidence="8">
    <location>
        <begin position="1080"/>
        <end position="1263"/>
    </location>
</feature>
<evidence type="ECO:0000256" key="7">
    <source>
        <dbReference type="SAM" id="Coils"/>
    </source>
</evidence>
<evidence type="ECO:0000256" key="5">
    <source>
        <dbReference type="ARBA" id="ARBA00023242"/>
    </source>
</evidence>
<dbReference type="Gene3D" id="1.10.10.10">
    <property type="entry name" value="Winged helix-like DNA-binding domain superfamily/Winged helix DNA-binding domain"/>
    <property type="match status" value="1"/>
</dbReference>
<evidence type="ECO:0000256" key="3">
    <source>
        <dbReference type="ARBA" id="ARBA00023015"/>
    </source>
</evidence>
<dbReference type="PROSITE" id="PS50934">
    <property type="entry name" value="SWIRM"/>
    <property type="match status" value="1"/>
</dbReference>
<dbReference type="SMART" id="SM00717">
    <property type="entry name" value="SANT"/>
    <property type="match status" value="1"/>
</dbReference>
<dbReference type="KEGG" id="dgr:6567598"/>
<evidence type="ECO:0000259" key="11">
    <source>
        <dbReference type="PROSITE" id="PS51293"/>
    </source>
</evidence>
<accession>B4JT59</accession>
<feature type="compositionally biased region" description="Basic and acidic residues" evidence="8">
    <location>
        <begin position="951"/>
        <end position="968"/>
    </location>
</feature>
<dbReference type="Proteomes" id="UP000001070">
    <property type="component" value="Unassembled WGS sequence"/>
</dbReference>
<dbReference type="PROSITE" id="PS50090">
    <property type="entry name" value="MYB_LIKE"/>
    <property type="match status" value="1"/>
</dbReference>
<feature type="domain" description="SANT" evidence="11">
    <location>
        <begin position="666"/>
        <end position="717"/>
    </location>
</feature>
<feature type="compositionally biased region" description="Basic residues" evidence="8">
    <location>
        <begin position="327"/>
        <end position="341"/>
    </location>
</feature>
<dbReference type="InParanoid" id="B4JT59"/>
<keyword evidence="2" id="KW-0156">Chromatin regulator</keyword>
<feature type="compositionally biased region" description="Basic and acidic residues" evidence="8">
    <location>
        <begin position="906"/>
        <end position="923"/>
    </location>
</feature>
<dbReference type="Pfam" id="PF16498">
    <property type="entry name" value="SWIRM-assoc_3"/>
    <property type="match status" value="1"/>
</dbReference>
<feature type="domain" description="SWIRM" evidence="10">
    <location>
        <begin position="457"/>
        <end position="554"/>
    </location>
</feature>
<keyword evidence="5" id="KW-0539">Nucleus</keyword>
<dbReference type="Pfam" id="PF16495">
    <property type="entry name" value="SWIRM-assoc_1"/>
    <property type="match status" value="1"/>
</dbReference>
<dbReference type="FunFam" id="1.10.10.60:FF:000014">
    <property type="entry name" value="SWI/SNF complex subunit SMARCC2 isoform C"/>
    <property type="match status" value="1"/>
</dbReference>
<feature type="coiled-coil region" evidence="7">
    <location>
        <begin position="1029"/>
        <end position="1059"/>
    </location>
</feature>
<name>B4JT59_DROGR</name>
<dbReference type="GO" id="GO:0006325">
    <property type="term" value="P:chromatin organization"/>
    <property type="evidence" value="ECO:0007669"/>
    <property type="project" value="UniProtKB-KW"/>
</dbReference>
<evidence type="ECO:0000256" key="8">
    <source>
        <dbReference type="SAM" id="MobiDB-lite"/>
    </source>
</evidence>
<dbReference type="InterPro" id="IPR032448">
    <property type="entry name" value="SWIRM-assoc"/>
</dbReference>
<dbReference type="OrthoDB" id="118550at2759"/>
<dbReference type="InterPro" id="IPR036420">
    <property type="entry name" value="BRCT_dom_sf"/>
</dbReference>
<evidence type="ECO:0000259" key="10">
    <source>
        <dbReference type="PROSITE" id="PS50934"/>
    </source>
</evidence>
<feature type="domain" description="Myb-like" evidence="9">
    <location>
        <begin position="671"/>
        <end position="713"/>
    </location>
</feature>
<dbReference type="GO" id="GO:0048858">
    <property type="term" value="P:cell projection morphogenesis"/>
    <property type="evidence" value="ECO:0007669"/>
    <property type="project" value="TreeGrafter"/>
</dbReference>
<evidence type="ECO:0000313" key="13">
    <source>
        <dbReference type="EMBL" id="EDV94949.1"/>
    </source>
</evidence>
<feature type="region of interest" description="Disordered" evidence="8">
    <location>
        <begin position="270"/>
        <end position="451"/>
    </location>
</feature>
<dbReference type="InterPro" id="IPR036388">
    <property type="entry name" value="WH-like_DNA-bd_sf"/>
</dbReference>
<dbReference type="InterPro" id="IPR049898">
    <property type="entry name" value="MARR_BRCT_CHROMO"/>
</dbReference>
<feature type="compositionally biased region" description="Low complexity" evidence="8">
    <location>
        <begin position="859"/>
        <end position="905"/>
    </location>
</feature>
<feature type="compositionally biased region" description="Polar residues" evidence="8">
    <location>
        <begin position="414"/>
        <end position="441"/>
    </location>
</feature>
<comment type="subcellular location">
    <subcellularLocation>
        <location evidence="1">Nucleus</location>
    </subcellularLocation>
</comment>
<feature type="compositionally biased region" description="Low complexity" evidence="8">
    <location>
        <begin position="1227"/>
        <end position="1257"/>
    </location>
</feature>
<dbReference type="PROSITE" id="PS51293">
    <property type="entry name" value="SANT"/>
    <property type="match status" value="1"/>
</dbReference>
<evidence type="ECO:0000256" key="2">
    <source>
        <dbReference type="ARBA" id="ARBA00022853"/>
    </source>
</evidence>
<feature type="compositionally biased region" description="Low complexity" evidence="8">
    <location>
        <begin position="1190"/>
        <end position="1217"/>
    </location>
</feature>
<dbReference type="FunCoup" id="B4JT59">
    <property type="interactions" value="2493"/>
</dbReference>
<sequence>MNTLGPKKDGSPNIDFFQSPETLQGFESIRQWLQKNCKKYLAHSSEPITKESLAQLLILFLQYVEAKLGKTSAEPPATRIPMRCFLDFKNGGGLCIIFSTMFRFRAEQRGKKFDFSIGKNPTRKDPNIQLLIEIEQALVEADLYRIPYIFIRPEIEKSFEARLREILDNRRVEIVTDEEDATHIVYPVVDPHPDEYARPIFKRGNHVMLHWYYFPESYDSWTLNSFDLPDNIPENPESPAERWRVAASWILDLEQYNEWMTEDDYEVDEQGKKKMHKQRMSIDDIMSFGDDKKKPTTTSSSSGGGTTGKQKRRRSPSPTTSTSTSKPGKRKRSPAVIHKKLRNDDDDEDLTRDLDDPPAEPNIQEVHKATHSTLQSTASPAPGNKSRGDNDMMPIKGGTMTDLDDEMTGGSGAQALSTGDGDNSQTGKTSDNSNTQEFSSSAKEDMEDNVTEQTHHIIVPSYSAWFDYNSIHVIEKRAMPEFFNSKNKSKTPEIYMAYRNFMIDTYRLNPTEYLTSTACRRNLAGDVCAIMRVHAFLEQWGLINYQIDADLRPTPMGPPPTSHFHILSDTPSGLQAINPQKTQQPSAAKTLLDLDKKPLGKEGGVMECDKSAGAGGAGVGGGLGIKAETLENGAASGLASGVSQFGLKLDQYAKKPAAMRNRTAASMSREWTDQETLLLLEGLEMHKDDWNKVCEHVGTRTQDECILHFLRLPIEDPYLEDDGGFLGPLGCQPIPFSKSGNPIMSTVAFLASVVDPRVAAAAAKAAMEEFAAIKDEVPATIMDNHMKNVEKASAGGKFNPNFGLANSGIAGTGNDKDDDESKDGNNSSSSAPGHDEEMKDLNKKDDDAKSKDKTKSDKLNTNTTDSSSTSTTTTTSTTSATSTTTSTSSTTATTTTTSNTPTTNNTDKKSKDSGGDKANKTSDIKPSNNNASNKTASNSSPTETGTTNSDAEIKTEDNSGDGESKDASNDASGGGSASAKDGGGAFSENNMQTAAAAALASAAVKAKHLAALEERKIKSLVALLVETQMKKLEIKLRHFEELEATMEREREGLEYQRQQLITERQQFHLEQLKAAEFRARQQAHHRLQQELQQQGQQAAGAPAPGAMILPPQQQQAAQQQQQQSLPPPPPHHHQQQQPPPPQQQQALPQQLQNQPQSLAAPSAQHQPLPPHIAAVAPPNGAPFAAPPVATPTVAAAPPPAVGELPPAAVAQAQAPTPMDTTPPAIAPPVAEVSGVAAAAASAASAPSIPAASVGAAVNPPPST</sequence>
<keyword evidence="14" id="KW-1185">Reference proteome</keyword>
<dbReference type="GO" id="GO:0016514">
    <property type="term" value="C:SWI/SNF complex"/>
    <property type="evidence" value="ECO:0007669"/>
    <property type="project" value="UniProtKB-ARBA"/>
</dbReference>
<dbReference type="FunFam" id="1.10.10.10:FF:000020">
    <property type="entry name" value="SWI/SNF complex subunit SMARCC2 isoform c"/>
    <property type="match status" value="1"/>
</dbReference>
<keyword evidence="4" id="KW-0804">Transcription</keyword>
<dbReference type="AlphaFoldDB" id="B4JT59"/>
<evidence type="ECO:0000313" key="14">
    <source>
        <dbReference type="Proteomes" id="UP000001070"/>
    </source>
</evidence>
<evidence type="ECO:0000259" key="12">
    <source>
        <dbReference type="PROSITE" id="PS52032"/>
    </source>
</evidence>
<dbReference type="SUPFAM" id="SSF46689">
    <property type="entry name" value="Homeodomain-like"/>
    <property type="match status" value="2"/>
</dbReference>
<feature type="compositionally biased region" description="Basic and acidic residues" evidence="8">
    <location>
        <begin position="833"/>
        <end position="858"/>
    </location>
</feature>
<dbReference type="SUPFAM" id="SSF52113">
    <property type="entry name" value="BRCT domain"/>
    <property type="match status" value="1"/>
</dbReference>
<dbReference type="PROSITE" id="PS52032">
    <property type="entry name" value="MARR_BRCT_CHROMO"/>
    <property type="match status" value="1"/>
</dbReference>
<dbReference type="PANTHER" id="PTHR15381:SF1">
    <property type="entry name" value="CHONDROITIN SULFATE PROTEOGLYCAN 5"/>
    <property type="match status" value="1"/>
</dbReference>
<reference evidence="13 14" key="1">
    <citation type="journal article" date="2007" name="Nature">
        <title>Evolution of genes and genomes on the Drosophila phylogeny.</title>
        <authorList>
            <consortium name="Drosophila 12 Genomes Consortium"/>
            <person name="Clark A.G."/>
            <person name="Eisen M.B."/>
            <person name="Smith D.R."/>
            <person name="Bergman C.M."/>
            <person name="Oliver B."/>
            <person name="Markow T.A."/>
            <person name="Kaufman T.C."/>
            <person name="Kellis M."/>
            <person name="Gelbart W."/>
            <person name="Iyer V.N."/>
            <person name="Pollard D.A."/>
            <person name="Sackton T.B."/>
            <person name="Larracuente A.M."/>
            <person name="Singh N.D."/>
            <person name="Abad J.P."/>
            <person name="Abt D.N."/>
            <person name="Adryan B."/>
            <person name="Aguade M."/>
            <person name="Akashi H."/>
            <person name="Anderson W.W."/>
            <person name="Aquadro C.F."/>
            <person name="Ardell D.H."/>
            <person name="Arguello R."/>
            <person name="Artieri C.G."/>
            <person name="Barbash D.A."/>
            <person name="Barker D."/>
            <person name="Barsanti P."/>
            <person name="Batterham P."/>
            <person name="Batzoglou S."/>
            <person name="Begun D."/>
            <person name="Bhutkar A."/>
            <person name="Blanco E."/>
            <person name="Bosak S.A."/>
            <person name="Bradley R.K."/>
            <person name="Brand A.D."/>
            <person name="Brent M.R."/>
            <person name="Brooks A.N."/>
            <person name="Brown R.H."/>
            <person name="Butlin R.K."/>
            <person name="Caggese C."/>
            <person name="Calvi B.R."/>
            <person name="Bernardo de Carvalho A."/>
            <person name="Caspi A."/>
            <person name="Castrezana S."/>
            <person name="Celniker S.E."/>
            <person name="Chang J.L."/>
            <person name="Chapple C."/>
            <person name="Chatterji S."/>
            <person name="Chinwalla A."/>
            <person name="Civetta A."/>
            <person name="Clifton S.W."/>
            <person name="Comeron J.M."/>
            <person name="Costello J.C."/>
            <person name="Coyne J.A."/>
            <person name="Daub J."/>
            <person name="David R.G."/>
            <person name="Delcher A.L."/>
            <person name="Delehaunty K."/>
            <person name="Do C.B."/>
            <person name="Ebling H."/>
            <person name="Edwards K."/>
            <person name="Eickbush T."/>
            <person name="Evans J.D."/>
            <person name="Filipski A."/>
            <person name="Findeiss S."/>
            <person name="Freyhult E."/>
            <person name="Fulton L."/>
            <person name="Fulton R."/>
            <person name="Garcia A.C."/>
            <person name="Gardiner A."/>
            <person name="Garfield D.A."/>
            <person name="Garvin B.E."/>
            <person name="Gibson G."/>
            <person name="Gilbert D."/>
            <person name="Gnerre S."/>
            <person name="Godfrey J."/>
            <person name="Good R."/>
            <person name="Gotea V."/>
            <person name="Gravely B."/>
            <person name="Greenberg A.J."/>
            <person name="Griffiths-Jones S."/>
            <person name="Gross S."/>
            <person name="Guigo R."/>
            <person name="Gustafson E.A."/>
            <person name="Haerty W."/>
            <person name="Hahn M.W."/>
            <person name="Halligan D.L."/>
            <person name="Halpern A.L."/>
            <person name="Halter G.M."/>
            <person name="Han M.V."/>
            <person name="Heger A."/>
            <person name="Hillier L."/>
            <person name="Hinrichs A.S."/>
            <person name="Holmes I."/>
            <person name="Hoskins R.A."/>
            <person name="Hubisz M.J."/>
            <person name="Hultmark D."/>
            <person name="Huntley M.A."/>
            <person name="Jaffe D.B."/>
            <person name="Jagadeeshan S."/>
            <person name="Jeck W.R."/>
            <person name="Johnson J."/>
            <person name="Jones C.D."/>
            <person name="Jordan W.C."/>
            <person name="Karpen G.H."/>
            <person name="Kataoka E."/>
            <person name="Keightley P.D."/>
            <person name="Kheradpour P."/>
            <person name="Kirkness E.F."/>
            <person name="Koerich L.B."/>
            <person name="Kristiansen K."/>
            <person name="Kudrna D."/>
            <person name="Kulathinal R.J."/>
            <person name="Kumar S."/>
            <person name="Kwok R."/>
            <person name="Lander E."/>
            <person name="Langley C.H."/>
            <person name="Lapoint R."/>
            <person name="Lazzaro B.P."/>
            <person name="Lee S.J."/>
            <person name="Levesque L."/>
            <person name="Li R."/>
            <person name="Lin C.F."/>
            <person name="Lin M.F."/>
            <person name="Lindblad-Toh K."/>
            <person name="Llopart A."/>
            <person name="Long M."/>
            <person name="Low L."/>
            <person name="Lozovsky E."/>
            <person name="Lu J."/>
            <person name="Luo M."/>
            <person name="Machado C.A."/>
            <person name="Makalowski W."/>
            <person name="Marzo M."/>
            <person name="Matsuda M."/>
            <person name="Matzkin L."/>
            <person name="McAllister B."/>
            <person name="McBride C.S."/>
            <person name="McKernan B."/>
            <person name="McKernan K."/>
            <person name="Mendez-Lago M."/>
            <person name="Minx P."/>
            <person name="Mollenhauer M.U."/>
            <person name="Montooth K."/>
            <person name="Mount S.M."/>
            <person name="Mu X."/>
            <person name="Myers E."/>
            <person name="Negre B."/>
            <person name="Newfeld S."/>
            <person name="Nielsen R."/>
            <person name="Noor M.A."/>
            <person name="O'Grady P."/>
            <person name="Pachter L."/>
            <person name="Papaceit M."/>
            <person name="Parisi M.J."/>
            <person name="Parisi M."/>
            <person name="Parts L."/>
            <person name="Pedersen J.S."/>
            <person name="Pesole G."/>
            <person name="Phillippy A.M."/>
            <person name="Ponting C.P."/>
            <person name="Pop M."/>
            <person name="Porcelli D."/>
            <person name="Powell J.R."/>
            <person name="Prohaska S."/>
            <person name="Pruitt K."/>
            <person name="Puig M."/>
            <person name="Quesneville H."/>
            <person name="Ram K.R."/>
            <person name="Rand D."/>
            <person name="Rasmussen M.D."/>
            <person name="Reed L.K."/>
            <person name="Reenan R."/>
            <person name="Reily A."/>
            <person name="Remington K.A."/>
            <person name="Rieger T.T."/>
            <person name="Ritchie M.G."/>
            <person name="Robin C."/>
            <person name="Rogers Y.H."/>
            <person name="Rohde C."/>
            <person name="Rozas J."/>
            <person name="Rubenfield M.J."/>
            <person name="Ruiz A."/>
            <person name="Russo S."/>
            <person name="Salzberg S.L."/>
            <person name="Sanchez-Gracia A."/>
            <person name="Saranga D.J."/>
            <person name="Sato H."/>
            <person name="Schaeffer S.W."/>
            <person name="Schatz M.C."/>
            <person name="Schlenke T."/>
            <person name="Schwartz R."/>
            <person name="Segarra C."/>
            <person name="Singh R.S."/>
            <person name="Sirot L."/>
            <person name="Sirota M."/>
            <person name="Sisneros N.B."/>
            <person name="Smith C.D."/>
            <person name="Smith T.F."/>
            <person name="Spieth J."/>
            <person name="Stage D.E."/>
            <person name="Stark A."/>
            <person name="Stephan W."/>
            <person name="Strausberg R.L."/>
            <person name="Strempel S."/>
            <person name="Sturgill D."/>
            <person name="Sutton G."/>
            <person name="Sutton G.G."/>
            <person name="Tao W."/>
            <person name="Teichmann S."/>
            <person name="Tobari Y.N."/>
            <person name="Tomimura Y."/>
            <person name="Tsolas J.M."/>
            <person name="Valente V.L."/>
            <person name="Venter E."/>
            <person name="Venter J.C."/>
            <person name="Vicario S."/>
            <person name="Vieira F.G."/>
            <person name="Vilella A.J."/>
            <person name="Villasante A."/>
            <person name="Walenz B."/>
            <person name="Wang J."/>
            <person name="Wasserman M."/>
            <person name="Watts T."/>
            <person name="Wilson D."/>
            <person name="Wilson R.K."/>
            <person name="Wing R.A."/>
            <person name="Wolfner M.F."/>
            <person name="Wong A."/>
            <person name="Wong G.K."/>
            <person name="Wu C.I."/>
            <person name="Wu G."/>
            <person name="Yamamoto D."/>
            <person name="Yang H.P."/>
            <person name="Yang S.P."/>
            <person name="Yorke J.A."/>
            <person name="Yoshida K."/>
            <person name="Zdobnov E."/>
            <person name="Zhang P."/>
            <person name="Zhang Y."/>
            <person name="Zimin A.V."/>
            <person name="Baldwin J."/>
            <person name="Abdouelleil A."/>
            <person name="Abdulkadir J."/>
            <person name="Abebe A."/>
            <person name="Abera B."/>
            <person name="Abreu J."/>
            <person name="Acer S.C."/>
            <person name="Aftuck L."/>
            <person name="Alexander A."/>
            <person name="An P."/>
            <person name="Anderson E."/>
            <person name="Anderson S."/>
            <person name="Arachi H."/>
            <person name="Azer M."/>
            <person name="Bachantsang P."/>
            <person name="Barry A."/>
            <person name="Bayul T."/>
            <person name="Berlin A."/>
            <person name="Bessette D."/>
            <person name="Bloom T."/>
            <person name="Blye J."/>
            <person name="Boguslavskiy L."/>
            <person name="Bonnet C."/>
            <person name="Boukhgalter B."/>
            <person name="Bourzgui I."/>
            <person name="Brown A."/>
            <person name="Cahill P."/>
            <person name="Channer S."/>
            <person name="Cheshatsang Y."/>
            <person name="Chuda L."/>
            <person name="Citroen M."/>
            <person name="Collymore A."/>
            <person name="Cooke P."/>
            <person name="Costello M."/>
            <person name="D'Aco K."/>
            <person name="Daza R."/>
            <person name="De Haan G."/>
            <person name="DeGray S."/>
            <person name="DeMaso C."/>
            <person name="Dhargay N."/>
            <person name="Dooley K."/>
            <person name="Dooley E."/>
            <person name="Doricent M."/>
            <person name="Dorje P."/>
            <person name="Dorjee K."/>
            <person name="Dupes A."/>
            <person name="Elong R."/>
            <person name="Falk J."/>
            <person name="Farina A."/>
            <person name="Faro S."/>
            <person name="Ferguson D."/>
            <person name="Fisher S."/>
            <person name="Foley C.D."/>
            <person name="Franke A."/>
            <person name="Friedrich D."/>
            <person name="Gadbois L."/>
            <person name="Gearin G."/>
            <person name="Gearin C.R."/>
            <person name="Giannoukos G."/>
            <person name="Goode T."/>
            <person name="Graham J."/>
            <person name="Grandbois E."/>
            <person name="Grewal S."/>
            <person name="Gyaltsen K."/>
            <person name="Hafez N."/>
            <person name="Hagos B."/>
            <person name="Hall J."/>
            <person name="Henson C."/>
            <person name="Hollinger A."/>
            <person name="Honan T."/>
            <person name="Huard M.D."/>
            <person name="Hughes L."/>
            <person name="Hurhula B."/>
            <person name="Husby M.E."/>
            <person name="Kamat A."/>
            <person name="Kanga B."/>
            <person name="Kashin S."/>
            <person name="Khazanovich D."/>
            <person name="Kisner P."/>
            <person name="Lance K."/>
            <person name="Lara M."/>
            <person name="Lee W."/>
            <person name="Lennon N."/>
            <person name="Letendre F."/>
            <person name="LeVine R."/>
            <person name="Lipovsky A."/>
            <person name="Liu X."/>
            <person name="Liu J."/>
            <person name="Liu S."/>
            <person name="Lokyitsang T."/>
            <person name="Lokyitsang Y."/>
            <person name="Lubonja R."/>
            <person name="Lui A."/>
            <person name="MacDonald P."/>
            <person name="Magnisalis V."/>
            <person name="Maru K."/>
            <person name="Matthews C."/>
            <person name="McCusker W."/>
            <person name="McDonough S."/>
            <person name="Mehta T."/>
            <person name="Meldrim J."/>
            <person name="Meneus L."/>
            <person name="Mihai O."/>
            <person name="Mihalev A."/>
            <person name="Mihova T."/>
            <person name="Mittelman R."/>
            <person name="Mlenga V."/>
            <person name="Montmayeur A."/>
            <person name="Mulrain L."/>
            <person name="Navidi A."/>
            <person name="Naylor J."/>
            <person name="Negash T."/>
            <person name="Nguyen T."/>
            <person name="Nguyen N."/>
            <person name="Nicol R."/>
            <person name="Norbu C."/>
            <person name="Norbu N."/>
            <person name="Novod N."/>
            <person name="O'Neill B."/>
            <person name="Osman S."/>
            <person name="Markiewicz E."/>
            <person name="Oyono O.L."/>
            <person name="Patti C."/>
            <person name="Phunkhang P."/>
            <person name="Pierre F."/>
            <person name="Priest M."/>
            <person name="Raghuraman S."/>
            <person name="Rege F."/>
            <person name="Reyes R."/>
            <person name="Rise C."/>
            <person name="Rogov P."/>
            <person name="Ross K."/>
            <person name="Ryan E."/>
            <person name="Settipalli S."/>
            <person name="Shea T."/>
            <person name="Sherpa N."/>
            <person name="Shi L."/>
            <person name="Shih D."/>
            <person name="Sparrow T."/>
            <person name="Spaulding J."/>
            <person name="Stalker J."/>
            <person name="Stange-Thomann N."/>
            <person name="Stavropoulos S."/>
            <person name="Stone C."/>
            <person name="Strader C."/>
            <person name="Tesfaye S."/>
            <person name="Thomson T."/>
            <person name="Thoulutsang Y."/>
            <person name="Thoulutsang D."/>
            <person name="Topham K."/>
            <person name="Topping I."/>
            <person name="Tsamla T."/>
            <person name="Vassiliev H."/>
            <person name="Vo A."/>
            <person name="Wangchuk T."/>
            <person name="Wangdi T."/>
            <person name="Weiand M."/>
            <person name="Wilkinson J."/>
            <person name="Wilson A."/>
            <person name="Yadav S."/>
            <person name="Young G."/>
            <person name="Yu Q."/>
            <person name="Zembek L."/>
            <person name="Zhong D."/>
            <person name="Zimmer A."/>
            <person name="Zwirko Z."/>
            <person name="Jaffe D.B."/>
            <person name="Alvarez P."/>
            <person name="Brockman W."/>
            <person name="Butler J."/>
            <person name="Chin C."/>
            <person name="Gnerre S."/>
            <person name="Grabherr M."/>
            <person name="Kleber M."/>
            <person name="Mauceli E."/>
            <person name="MacCallum I."/>
        </authorList>
    </citation>
    <scope>NUCLEOTIDE SEQUENCE [LARGE SCALE GENOMIC DNA]</scope>
    <source>
        <strain evidence="14">Tucson 15287-2541.00</strain>
    </source>
</reference>
<feature type="compositionally biased region" description="Low complexity" evidence="8">
    <location>
        <begin position="316"/>
        <end position="326"/>
    </location>
</feature>
<dbReference type="InterPro" id="IPR009057">
    <property type="entry name" value="Homeodomain-like_sf"/>
</dbReference>
<dbReference type="PhylomeDB" id="B4JT59"/>